<sequence length="125" mass="12949">MRGTATLSDVMHEINTPLSVAASHAQLALRRVAPGDDPELEHRLRRIIRSTREASWALRELYEQLTAEDGEGAADRSDQAATTPGSGDAPVCGCGTWTVGLSAGLAGGGRLDPVIAMPGSTGAAQ</sequence>
<dbReference type="Pfam" id="PF00512">
    <property type="entry name" value="HisKA"/>
    <property type="match status" value="1"/>
</dbReference>
<evidence type="ECO:0000313" key="5">
    <source>
        <dbReference type="EMBL" id="TWT37831.1"/>
    </source>
</evidence>
<dbReference type="EC" id="2.7.13.3" evidence="2"/>
<dbReference type="SUPFAM" id="SSF47384">
    <property type="entry name" value="Homodimeric domain of signal transducing histidine kinase"/>
    <property type="match status" value="1"/>
</dbReference>
<dbReference type="EMBL" id="SIHJ01000001">
    <property type="protein sequence ID" value="TWT37831.1"/>
    <property type="molecule type" value="Genomic_DNA"/>
</dbReference>
<comment type="caution">
    <text evidence="5">The sequence shown here is derived from an EMBL/GenBank/DDBJ whole genome shotgun (WGS) entry which is preliminary data.</text>
</comment>
<feature type="domain" description="Signal transduction histidine kinase dimerisation/phosphoacceptor" evidence="4">
    <location>
        <begin position="2"/>
        <end position="73"/>
    </location>
</feature>
<keyword evidence="6" id="KW-1185">Reference proteome</keyword>
<comment type="catalytic activity">
    <reaction evidence="1">
        <text>ATP + protein L-histidine = ADP + protein N-phospho-L-histidine.</text>
        <dbReference type="EC" id="2.7.13.3"/>
    </reaction>
</comment>
<accession>A0A5C5VI90</accession>
<dbReference type="Gene3D" id="1.10.287.130">
    <property type="match status" value="1"/>
</dbReference>
<dbReference type="CDD" id="cd00082">
    <property type="entry name" value="HisKA"/>
    <property type="match status" value="1"/>
</dbReference>
<feature type="region of interest" description="Disordered" evidence="3">
    <location>
        <begin position="68"/>
        <end position="90"/>
    </location>
</feature>
<evidence type="ECO:0000256" key="2">
    <source>
        <dbReference type="ARBA" id="ARBA00012438"/>
    </source>
</evidence>
<dbReference type="InterPro" id="IPR036097">
    <property type="entry name" value="HisK_dim/P_sf"/>
</dbReference>
<dbReference type="SMART" id="SM00388">
    <property type="entry name" value="HisKA"/>
    <property type="match status" value="1"/>
</dbReference>
<dbReference type="GO" id="GO:0000155">
    <property type="term" value="F:phosphorelay sensor kinase activity"/>
    <property type="evidence" value="ECO:0007669"/>
    <property type="project" value="InterPro"/>
</dbReference>
<keyword evidence="5" id="KW-0418">Kinase</keyword>
<evidence type="ECO:0000256" key="1">
    <source>
        <dbReference type="ARBA" id="ARBA00000085"/>
    </source>
</evidence>
<dbReference type="InterPro" id="IPR003661">
    <property type="entry name" value="HisK_dim/P_dom"/>
</dbReference>
<organism evidence="5 6">
    <name type="scientific">Posidoniimonas corsicana</name>
    <dbReference type="NCBI Taxonomy" id="1938618"/>
    <lineage>
        <taxon>Bacteria</taxon>
        <taxon>Pseudomonadati</taxon>
        <taxon>Planctomycetota</taxon>
        <taxon>Planctomycetia</taxon>
        <taxon>Pirellulales</taxon>
        <taxon>Lacipirellulaceae</taxon>
        <taxon>Posidoniimonas</taxon>
    </lineage>
</organism>
<dbReference type="Proteomes" id="UP000316714">
    <property type="component" value="Unassembled WGS sequence"/>
</dbReference>
<evidence type="ECO:0000259" key="4">
    <source>
        <dbReference type="SMART" id="SM00388"/>
    </source>
</evidence>
<gene>
    <name evidence="5" type="ORF">KOR34_27950</name>
</gene>
<keyword evidence="5" id="KW-0808">Transferase</keyword>
<dbReference type="AlphaFoldDB" id="A0A5C5VI90"/>
<protein>
    <recommendedName>
        <fullName evidence="2">histidine kinase</fullName>
        <ecNumber evidence="2">2.7.13.3</ecNumber>
    </recommendedName>
</protein>
<name>A0A5C5VI90_9BACT</name>
<proteinExistence type="predicted"/>
<evidence type="ECO:0000313" key="6">
    <source>
        <dbReference type="Proteomes" id="UP000316714"/>
    </source>
</evidence>
<reference evidence="5 6" key="1">
    <citation type="submission" date="2019-02" db="EMBL/GenBank/DDBJ databases">
        <title>Deep-cultivation of Planctomycetes and their phenomic and genomic characterization uncovers novel biology.</title>
        <authorList>
            <person name="Wiegand S."/>
            <person name="Jogler M."/>
            <person name="Boedeker C."/>
            <person name="Pinto D."/>
            <person name="Vollmers J."/>
            <person name="Rivas-Marin E."/>
            <person name="Kohn T."/>
            <person name="Peeters S.H."/>
            <person name="Heuer A."/>
            <person name="Rast P."/>
            <person name="Oberbeckmann S."/>
            <person name="Bunk B."/>
            <person name="Jeske O."/>
            <person name="Meyerdierks A."/>
            <person name="Storesund J.E."/>
            <person name="Kallscheuer N."/>
            <person name="Luecker S."/>
            <person name="Lage O.M."/>
            <person name="Pohl T."/>
            <person name="Merkel B.J."/>
            <person name="Hornburger P."/>
            <person name="Mueller R.-W."/>
            <person name="Bruemmer F."/>
            <person name="Labrenz M."/>
            <person name="Spormann A.M."/>
            <person name="Op Den Camp H."/>
            <person name="Overmann J."/>
            <person name="Amann R."/>
            <person name="Jetten M.S.M."/>
            <person name="Mascher T."/>
            <person name="Medema M.H."/>
            <person name="Devos D.P."/>
            <person name="Kaster A.-K."/>
            <person name="Ovreas L."/>
            <person name="Rohde M."/>
            <person name="Galperin M.Y."/>
            <person name="Jogler C."/>
        </authorList>
    </citation>
    <scope>NUCLEOTIDE SEQUENCE [LARGE SCALE GENOMIC DNA]</scope>
    <source>
        <strain evidence="5 6">KOR34</strain>
    </source>
</reference>
<evidence type="ECO:0000256" key="3">
    <source>
        <dbReference type="SAM" id="MobiDB-lite"/>
    </source>
</evidence>
<dbReference type="RefSeq" id="WP_146565136.1">
    <property type="nucleotide sequence ID" value="NZ_SIHJ01000001.1"/>
</dbReference>